<sequence length="259" mass="27023">MKGLELFLHSVRQVTGNLDGALRVSALPILIQTVVVLLFMGGAMMGMGGPGAMAGGGMGMGAGMGLGMLIVMVVAVVTSLWLAVAWHRYVLLNEQPQGFVPPYNGERMMGYFGRSLGYGLIVVIAGAVLGTIIGSLLSPLLSGGGVVVFLILMAVLVQLPMIYLAFRLTTALPGSAVGSGLPFMAGWEATKGASADILVLSAIAVGAHLVLAVLGFLIFDRIPVVSILWNVAVTWLVTMVGVSILTTLYGHYIEKRPLV</sequence>
<feature type="transmembrane region" description="Helical" evidence="1">
    <location>
        <begin position="225"/>
        <end position="249"/>
    </location>
</feature>
<feature type="transmembrane region" description="Helical" evidence="1">
    <location>
        <begin position="64"/>
        <end position="86"/>
    </location>
</feature>
<organism evidence="2 3">
    <name type="scientific">Fuscibacter oryzae</name>
    <dbReference type="NCBI Taxonomy" id="2803939"/>
    <lineage>
        <taxon>Bacteria</taxon>
        <taxon>Pseudomonadati</taxon>
        <taxon>Pseudomonadota</taxon>
        <taxon>Alphaproteobacteria</taxon>
        <taxon>Rhodobacterales</taxon>
        <taxon>Paracoccaceae</taxon>
        <taxon>Fuscibacter</taxon>
    </lineage>
</organism>
<evidence type="ECO:0000313" key="3">
    <source>
        <dbReference type="Proteomes" id="UP000619033"/>
    </source>
</evidence>
<feature type="transmembrane region" description="Helical" evidence="1">
    <location>
        <begin position="197"/>
        <end position="219"/>
    </location>
</feature>
<feature type="transmembrane region" description="Helical" evidence="1">
    <location>
        <begin position="116"/>
        <end position="137"/>
    </location>
</feature>
<protein>
    <submittedName>
        <fullName evidence="2">Uncharacterized protein</fullName>
    </submittedName>
</protein>
<evidence type="ECO:0000313" key="2">
    <source>
        <dbReference type="EMBL" id="MBL4929080.1"/>
    </source>
</evidence>
<keyword evidence="1" id="KW-0812">Transmembrane</keyword>
<dbReference type="Proteomes" id="UP000619033">
    <property type="component" value="Unassembled WGS sequence"/>
</dbReference>
<dbReference type="EMBL" id="JAESVP010000006">
    <property type="protein sequence ID" value="MBL4929080.1"/>
    <property type="molecule type" value="Genomic_DNA"/>
</dbReference>
<feature type="transmembrane region" description="Helical" evidence="1">
    <location>
        <begin position="21"/>
        <end position="44"/>
    </location>
</feature>
<keyword evidence="1" id="KW-1133">Transmembrane helix</keyword>
<feature type="transmembrane region" description="Helical" evidence="1">
    <location>
        <begin position="143"/>
        <end position="166"/>
    </location>
</feature>
<dbReference type="AlphaFoldDB" id="A0A8J7MU64"/>
<proteinExistence type="predicted"/>
<keyword evidence="1" id="KW-0472">Membrane</keyword>
<keyword evidence="3" id="KW-1185">Reference proteome</keyword>
<name>A0A8J7MU64_9RHOB</name>
<gene>
    <name evidence="2" type="ORF">JI744_13280</name>
</gene>
<comment type="caution">
    <text evidence="2">The sequence shown here is derived from an EMBL/GenBank/DDBJ whole genome shotgun (WGS) entry which is preliminary data.</text>
</comment>
<accession>A0A8J7MU64</accession>
<reference evidence="2" key="1">
    <citation type="submission" date="2021-01" db="EMBL/GenBank/DDBJ databases">
        <title>Genome seq and assembly of Tabrizicola sp. KVB23.</title>
        <authorList>
            <person name="Chhetri G."/>
        </authorList>
    </citation>
    <scope>NUCLEOTIDE SEQUENCE</scope>
    <source>
        <strain evidence="2">KVB23</strain>
    </source>
</reference>
<evidence type="ECO:0000256" key="1">
    <source>
        <dbReference type="SAM" id="Phobius"/>
    </source>
</evidence>
<dbReference type="RefSeq" id="WP_202661615.1">
    <property type="nucleotide sequence ID" value="NZ_JAESVP010000006.1"/>
</dbReference>